<reference evidence="3" key="1">
    <citation type="journal article" date="2014" name="Int. J. Syst. Evol. Microbiol.">
        <title>Complete genome sequence of Corynebacterium casei LMG S-19264T (=DSM 44701T), isolated from a smear-ripened cheese.</title>
        <authorList>
            <consortium name="US DOE Joint Genome Institute (JGI-PGF)"/>
            <person name="Walter F."/>
            <person name="Albersmeier A."/>
            <person name="Kalinowski J."/>
            <person name="Ruckert C."/>
        </authorList>
    </citation>
    <scope>NUCLEOTIDE SEQUENCE</scope>
    <source>
        <strain evidence="3">JCM 4477</strain>
    </source>
</reference>
<dbReference type="Gene3D" id="3.60.40.10">
    <property type="entry name" value="PPM-type phosphatase domain"/>
    <property type="match status" value="1"/>
</dbReference>
<sequence length="328" mass="35458">MRALGLPTAAWGITPLVYRLACPLAEDEGLGARLVSSVVVVTAGTGLVLRMRQRLLRRPRRARRMVRAVPDAPLRPPPARVDGLDVAAVQLCADRDTVLGGDLYDVVGTEHGVRVVIGDARGHGLAARATAAAVLGGFREAVHDEKDLADVLRRLERTLARHLRERPFDDTAAEEFVTVLLLEIGVGGDVHALNCGHPWPYLISGTDIVPLARAGPLPPLGALPLPEDIPALRFRHLLPGEALFLHTDGAKDVRDARGRFFPLRQVLAEAVGDQPLCARDLLRRTLAALLRHTDGPPDDDVSVLVLQKENAPFGIRTPVHPFVPASRP</sequence>
<dbReference type="PANTHER" id="PTHR43156:SF2">
    <property type="entry name" value="STAGE II SPORULATION PROTEIN E"/>
    <property type="match status" value="1"/>
</dbReference>
<keyword evidence="1" id="KW-0378">Hydrolase</keyword>
<proteinExistence type="predicted"/>
<dbReference type="InterPro" id="IPR052016">
    <property type="entry name" value="Bact_Sigma-Reg"/>
</dbReference>
<accession>A0A919ANG7</accession>
<feature type="domain" description="PPM-type phosphatase" evidence="2">
    <location>
        <begin position="81"/>
        <end position="308"/>
    </location>
</feature>
<comment type="caution">
    <text evidence="3">The sequence shown here is derived from an EMBL/GenBank/DDBJ whole genome shotgun (WGS) entry which is preliminary data.</text>
</comment>
<keyword evidence="4" id="KW-1185">Reference proteome</keyword>
<evidence type="ECO:0000259" key="2">
    <source>
        <dbReference type="SMART" id="SM00331"/>
    </source>
</evidence>
<dbReference type="RefSeq" id="WP_229910525.1">
    <property type="nucleotide sequence ID" value="NZ_BNBI01000010.1"/>
</dbReference>
<reference evidence="3" key="2">
    <citation type="submission" date="2020-09" db="EMBL/GenBank/DDBJ databases">
        <authorList>
            <person name="Sun Q."/>
            <person name="Ohkuma M."/>
        </authorList>
    </citation>
    <scope>NUCLEOTIDE SEQUENCE</scope>
    <source>
        <strain evidence="3">JCM 4477</strain>
    </source>
</reference>
<organism evidence="3 4">
    <name type="scientific">Streptomyces fumanus</name>
    <dbReference type="NCBI Taxonomy" id="67302"/>
    <lineage>
        <taxon>Bacteria</taxon>
        <taxon>Bacillati</taxon>
        <taxon>Actinomycetota</taxon>
        <taxon>Actinomycetes</taxon>
        <taxon>Kitasatosporales</taxon>
        <taxon>Streptomycetaceae</taxon>
        <taxon>Streptomyces</taxon>
    </lineage>
</organism>
<name>A0A919ANG7_9ACTN</name>
<protein>
    <recommendedName>
        <fullName evidence="2">PPM-type phosphatase domain-containing protein</fullName>
    </recommendedName>
</protein>
<evidence type="ECO:0000313" key="4">
    <source>
        <dbReference type="Proteomes" id="UP000630718"/>
    </source>
</evidence>
<dbReference type="Proteomes" id="UP000630718">
    <property type="component" value="Unassembled WGS sequence"/>
</dbReference>
<dbReference type="EMBL" id="BNBI01000010">
    <property type="protein sequence ID" value="GHF16402.1"/>
    <property type="molecule type" value="Genomic_DNA"/>
</dbReference>
<dbReference type="InterPro" id="IPR001932">
    <property type="entry name" value="PPM-type_phosphatase-like_dom"/>
</dbReference>
<dbReference type="InterPro" id="IPR036457">
    <property type="entry name" value="PPM-type-like_dom_sf"/>
</dbReference>
<gene>
    <name evidence="3" type="ORF">GCM10018772_46970</name>
</gene>
<evidence type="ECO:0000313" key="3">
    <source>
        <dbReference type="EMBL" id="GHF16402.1"/>
    </source>
</evidence>
<dbReference type="Pfam" id="PF07228">
    <property type="entry name" value="SpoIIE"/>
    <property type="match status" value="1"/>
</dbReference>
<dbReference type="SUPFAM" id="SSF81606">
    <property type="entry name" value="PP2C-like"/>
    <property type="match status" value="1"/>
</dbReference>
<dbReference type="PANTHER" id="PTHR43156">
    <property type="entry name" value="STAGE II SPORULATION PROTEIN E-RELATED"/>
    <property type="match status" value="1"/>
</dbReference>
<dbReference type="GO" id="GO:0016791">
    <property type="term" value="F:phosphatase activity"/>
    <property type="evidence" value="ECO:0007669"/>
    <property type="project" value="TreeGrafter"/>
</dbReference>
<dbReference type="AlphaFoldDB" id="A0A919ANG7"/>
<evidence type="ECO:0000256" key="1">
    <source>
        <dbReference type="ARBA" id="ARBA00022801"/>
    </source>
</evidence>
<dbReference type="SMART" id="SM00331">
    <property type="entry name" value="PP2C_SIG"/>
    <property type="match status" value="1"/>
</dbReference>